<evidence type="ECO:0000256" key="2">
    <source>
        <dbReference type="ARBA" id="ARBA00022694"/>
    </source>
</evidence>
<dbReference type="Pfam" id="PF01416">
    <property type="entry name" value="PseudoU_synth_1"/>
    <property type="match status" value="1"/>
</dbReference>
<name>A0A7D9H2A0_DEKBR</name>
<evidence type="ECO:0000256" key="1">
    <source>
        <dbReference type="ARBA" id="ARBA00009375"/>
    </source>
</evidence>
<dbReference type="FunFam" id="3.30.70.580:FF:000020">
    <property type="entry name" value="tRNA pseudouridine synthase"/>
    <property type="match status" value="1"/>
</dbReference>
<dbReference type="GO" id="GO:1990481">
    <property type="term" value="P:mRNA pseudouridine synthesis"/>
    <property type="evidence" value="ECO:0007669"/>
    <property type="project" value="TreeGrafter"/>
</dbReference>
<dbReference type="InterPro" id="IPR041707">
    <property type="entry name" value="Pus3-like"/>
</dbReference>
<evidence type="ECO:0000259" key="4">
    <source>
        <dbReference type="Pfam" id="PF01416"/>
    </source>
</evidence>
<dbReference type="GO" id="GO:0005634">
    <property type="term" value="C:nucleus"/>
    <property type="evidence" value="ECO:0007669"/>
    <property type="project" value="TreeGrafter"/>
</dbReference>
<dbReference type="EMBL" id="CABFWN010000006">
    <property type="protein sequence ID" value="VUG20043.1"/>
    <property type="molecule type" value="Genomic_DNA"/>
</dbReference>
<dbReference type="AlphaFoldDB" id="A0A7D9H2A0"/>
<dbReference type="GO" id="GO:0031119">
    <property type="term" value="P:tRNA pseudouridine synthesis"/>
    <property type="evidence" value="ECO:0007669"/>
    <property type="project" value="TreeGrafter"/>
</dbReference>
<dbReference type="InterPro" id="IPR020094">
    <property type="entry name" value="TruA/RsuA/RluB/E/F_N"/>
</dbReference>
<dbReference type="PANTHER" id="PTHR11142:SF5">
    <property type="entry name" value="TRNA PSEUDOURIDINE(38_39) SYNTHASE"/>
    <property type="match status" value="1"/>
</dbReference>
<dbReference type="InterPro" id="IPR020095">
    <property type="entry name" value="PsdUridine_synth_TruA_C"/>
</dbReference>
<evidence type="ECO:0000313" key="6">
    <source>
        <dbReference type="Proteomes" id="UP000478008"/>
    </source>
</evidence>
<dbReference type="Proteomes" id="UP000478008">
    <property type="component" value="Unassembled WGS sequence"/>
</dbReference>
<reference evidence="5 6" key="1">
    <citation type="submission" date="2019-07" db="EMBL/GenBank/DDBJ databases">
        <authorList>
            <person name="Friedrich A."/>
            <person name="Schacherer J."/>
        </authorList>
    </citation>
    <scope>NUCLEOTIDE SEQUENCE [LARGE SCALE GENOMIC DNA]</scope>
</reference>
<dbReference type="InterPro" id="IPR001406">
    <property type="entry name" value="PsdUridine_synth_TruA"/>
</dbReference>
<dbReference type="GO" id="GO:0003723">
    <property type="term" value="F:RNA binding"/>
    <property type="evidence" value="ECO:0007669"/>
    <property type="project" value="InterPro"/>
</dbReference>
<dbReference type="PANTHER" id="PTHR11142">
    <property type="entry name" value="PSEUDOURIDYLATE SYNTHASE"/>
    <property type="match status" value="1"/>
</dbReference>
<comment type="similarity">
    <text evidence="1">Belongs to the tRNA pseudouridine synthase TruA family.</text>
</comment>
<proteinExistence type="inferred from homology"/>
<dbReference type="SUPFAM" id="SSF55120">
    <property type="entry name" value="Pseudouridine synthase"/>
    <property type="match status" value="1"/>
</dbReference>
<dbReference type="NCBIfam" id="TIGR00071">
    <property type="entry name" value="hisT_truA"/>
    <property type="match status" value="1"/>
</dbReference>
<dbReference type="Gene3D" id="3.30.70.580">
    <property type="entry name" value="Pseudouridine synthase I, catalytic domain, N-terminal subdomain"/>
    <property type="match status" value="1"/>
</dbReference>
<evidence type="ECO:0000256" key="3">
    <source>
        <dbReference type="ARBA" id="ARBA00023235"/>
    </source>
</evidence>
<protein>
    <submittedName>
        <fullName evidence="5">DEBR0S6_06546g1_1</fullName>
    </submittedName>
</protein>
<dbReference type="InterPro" id="IPR020097">
    <property type="entry name" value="PsdUridine_synth_TruA_a/b_dom"/>
</dbReference>
<dbReference type="CDD" id="cd02569">
    <property type="entry name" value="PseudoU_synth_ScPus3"/>
    <property type="match status" value="1"/>
</dbReference>
<organism evidence="5 6">
    <name type="scientific">Dekkera bruxellensis</name>
    <name type="common">Brettanomyces custersii</name>
    <dbReference type="NCBI Taxonomy" id="5007"/>
    <lineage>
        <taxon>Eukaryota</taxon>
        <taxon>Fungi</taxon>
        <taxon>Dikarya</taxon>
        <taxon>Ascomycota</taxon>
        <taxon>Saccharomycotina</taxon>
        <taxon>Pichiomycetes</taxon>
        <taxon>Pichiales</taxon>
        <taxon>Pichiaceae</taxon>
        <taxon>Brettanomyces</taxon>
    </lineage>
</organism>
<dbReference type="InterPro" id="IPR020103">
    <property type="entry name" value="PsdUridine_synth_cat_dom_sf"/>
</dbReference>
<feature type="domain" description="Pseudouridine synthase I TruA alpha/beta" evidence="4">
    <location>
        <begin position="232"/>
        <end position="341"/>
    </location>
</feature>
<dbReference type="Gene3D" id="3.30.70.660">
    <property type="entry name" value="Pseudouridine synthase I, catalytic domain, C-terminal subdomain"/>
    <property type="match status" value="1"/>
</dbReference>
<accession>A0A7D9H2A0</accession>
<gene>
    <name evidence="5" type="primary">DEG1</name>
    <name evidence="5" type="ORF">DEBR0S6_06546G</name>
</gene>
<dbReference type="GO" id="GO:0009982">
    <property type="term" value="F:pseudouridine synthase activity"/>
    <property type="evidence" value="ECO:0007669"/>
    <property type="project" value="InterPro"/>
</dbReference>
<keyword evidence="6" id="KW-1185">Reference proteome</keyword>
<dbReference type="HAMAP" id="MF_00171">
    <property type="entry name" value="TruA"/>
    <property type="match status" value="1"/>
</dbReference>
<keyword evidence="3" id="KW-0413">Isomerase</keyword>
<dbReference type="GO" id="GO:0005737">
    <property type="term" value="C:cytoplasm"/>
    <property type="evidence" value="ECO:0007669"/>
    <property type="project" value="TreeGrafter"/>
</dbReference>
<sequence length="443" mass="51381">MAIKMTMNSASKKRAFSDYSGWNRDQLIERIKLLEDSQGLYINNEVNVDRAQKRVHESAKERKEAKKIRKINKQRGIDFSKYETRHIALKFSYLGWDYQGLALQGLPTDRPTVEEVIIKALQQVRLVQSPNPADFLFSRCGRTDRGVSAMNQVISLRVRSRLTKEQLEDPANDNLELDYIKMLNHVLPADIRFHAICVRPPKGFDARFSCQWRQYKYIFNSKGLDIDRMRKAAQMFVGQHDFRNFCKVDGSKQLKNFTREVYSTAIESLEQEPGFSVFDLKGSAFLWHQVRYMVAVLLTIGQKLEEPTIVKDLLNINMYPCRPAYKLAHDIPLILYDCGYDPQTVKWTAGPSRKYVSHLALDGLTNNYKVKSIVVEYMQKIVECSIPQKMDKTIVNLGDGAGQVCCKFIHYDKRQKVEPPEVTNAKWLNRKMKHVQHKMEEDS</sequence>
<evidence type="ECO:0000313" key="5">
    <source>
        <dbReference type="EMBL" id="VUG20043.1"/>
    </source>
</evidence>
<keyword evidence="2" id="KW-0819">tRNA processing</keyword>